<dbReference type="InterPro" id="IPR020717">
    <property type="entry name" value="Bcl2_BH1_motif_CS"/>
</dbReference>
<dbReference type="PROSITE" id="PS50062">
    <property type="entry name" value="BCL2_FAMILY"/>
    <property type="match status" value="1"/>
</dbReference>
<evidence type="ECO:0000256" key="2">
    <source>
        <dbReference type="ARBA" id="ARBA00022703"/>
    </source>
</evidence>
<dbReference type="InterPro" id="IPR026298">
    <property type="entry name" value="Bcl-2_fam"/>
</dbReference>
<dbReference type="Gene3D" id="1.10.437.10">
    <property type="entry name" value="Blc2-like"/>
    <property type="match status" value="1"/>
</dbReference>
<dbReference type="AlphaFoldDB" id="A0AAY5KYB3"/>
<protein>
    <recommendedName>
        <fullName evidence="5">Bcl-2 Bcl-2 homology region 1-3 domain-containing protein</fullName>
    </recommendedName>
</protein>
<dbReference type="GO" id="GO:0042981">
    <property type="term" value="P:regulation of apoptotic process"/>
    <property type="evidence" value="ECO:0007669"/>
    <property type="project" value="InterPro"/>
</dbReference>
<accession>A0AAY5KYB3</accession>
<organism evidence="6 7">
    <name type="scientific">Esox lucius</name>
    <name type="common">Northern pike</name>
    <dbReference type="NCBI Taxonomy" id="8010"/>
    <lineage>
        <taxon>Eukaryota</taxon>
        <taxon>Metazoa</taxon>
        <taxon>Chordata</taxon>
        <taxon>Craniata</taxon>
        <taxon>Vertebrata</taxon>
        <taxon>Euteleostomi</taxon>
        <taxon>Actinopterygii</taxon>
        <taxon>Neopterygii</taxon>
        <taxon>Teleostei</taxon>
        <taxon>Protacanthopterygii</taxon>
        <taxon>Esociformes</taxon>
        <taxon>Esocidae</taxon>
        <taxon>Esox</taxon>
    </lineage>
</organism>
<reference evidence="6 7" key="1">
    <citation type="submission" date="2020-02" db="EMBL/GenBank/DDBJ databases">
        <title>Esox lucius (northern pike) genome, fEsoLuc1, primary haplotype.</title>
        <authorList>
            <person name="Myers G."/>
            <person name="Karagic N."/>
            <person name="Meyer A."/>
            <person name="Pippel M."/>
            <person name="Reichard M."/>
            <person name="Winkler S."/>
            <person name="Tracey A."/>
            <person name="Sims Y."/>
            <person name="Howe K."/>
            <person name="Rhie A."/>
            <person name="Formenti G."/>
            <person name="Durbin R."/>
            <person name="Fedrigo O."/>
            <person name="Jarvis E.D."/>
        </authorList>
    </citation>
    <scope>NUCLEOTIDE SEQUENCE [LARGE SCALE GENOMIC DNA]</scope>
</reference>
<feature type="domain" description="Bcl-2 Bcl-2 homology region 1-3" evidence="5">
    <location>
        <begin position="87"/>
        <end position="185"/>
    </location>
</feature>
<keyword evidence="7" id="KW-1185">Reference proteome</keyword>
<comment type="similarity">
    <text evidence="1">Belongs to the Bcl-2 family.</text>
</comment>
<evidence type="ECO:0000256" key="3">
    <source>
        <dbReference type="SAM" id="MobiDB-lite"/>
    </source>
</evidence>
<dbReference type="SUPFAM" id="SSF56854">
    <property type="entry name" value="Bcl-2 inhibitors of programmed cell death"/>
    <property type="match status" value="1"/>
</dbReference>
<evidence type="ECO:0000259" key="5">
    <source>
        <dbReference type="SMART" id="SM00337"/>
    </source>
</evidence>
<proteinExistence type="inferred from homology"/>
<evidence type="ECO:0000313" key="6">
    <source>
        <dbReference type="Ensembl" id="ENSELUP00000093849.1"/>
    </source>
</evidence>
<evidence type="ECO:0000256" key="4">
    <source>
        <dbReference type="SAM" id="Phobius"/>
    </source>
</evidence>
<keyword evidence="2" id="KW-0053">Apoptosis</keyword>
<dbReference type="GO" id="GO:0001836">
    <property type="term" value="P:release of cytochrome c from mitochondria"/>
    <property type="evidence" value="ECO:0007669"/>
    <property type="project" value="TreeGrafter"/>
</dbReference>
<dbReference type="CDD" id="cd06845">
    <property type="entry name" value="Bcl-2_like"/>
    <property type="match status" value="1"/>
</dbReference>
<dbReference type="PANTHER" id="PTHR11256:SF11">
    <property type="entry name" value="APOPTOSIS REGULATOR BCL-2"/>
    <property type="match status" value="1"/>
</dbReference>
<dbReference type="GO" id="GO:0005741">
    <property type="term" value="C:mitochondrial outer membrane"/>
    <property type="evidence" value="ECO:0007669"/>
    <property type="project" value="TreeGrafter"/>
</dbReference>
<name>A0AAY5KYB3_ESOLU</name>
<dbReference type="Pfam" id="PF00452">
    <property type="entry name" value="Bcl-2"/>
    <property type="match status" value="1"/>
</dbReference>
<evidence type="ECO:0000313" key="7">
    <source>
        <dbReference type="Proteomes" id="UP000265140"/>
    </source>
</evidence>
<keyword evidence="4" id="KW-0812">Transmembrane</keyword>
<keyword evidence="4" id="KW-0472">Membrane</keyword>
<dbReference type="GO" id="GO:0008630">
    <property type="term" value="P:intrinsic apoptotic signaling pathway in response to DNA damage"/>
    <property type="evidence" value="ECO:0007669"/>
    <property type="project" value="TreeGrafter"/>
</dbReference>
<dbReference type="PANTHER" id="PTHR11256">
    <property type="entry name" value="BCL-2 RELATED"/>
    <property type="match status" value="1"/>
</dbReference>
<reference evidence="6" key="2">
    <citation type="submission" date="2025-08" db="UniProtKB">
        <authorList>
            <consortium name="Ensembl"/>
        </authorList>
    </citation>
    <scope>IDENTIFICATION</scope>
</reference>
<dbReference type="Proteomes" id="UP000265140">
    <property type="component" value="Chromosome 21"/>
</dbReference>
<feature type="region of interest" description="Disordered" evidence="3">
    <location>
        <begin position="59"/>
        <end position="78"/>
    </location>
</feature>
<feature type="transmembrane region" description="Helical" evidence="4">
    <location>
        <begin position="224"/>
        <end position="245"/>
    </location>
</feature>
<dbReference type="GO" id="GO:0097192">
    <property type="term" value="P:extrinsic apoptotic signaling pathway in absence of ligand"/>
    <property type="evidence" value="ECO:0007669"/>
    <property type="project" value="TreeGrafter"/>
</dbReference>
<dbReference type="SMART" id="SM00337">
    <property type="entry name" value="BCL"/>
    <property type="match status" value="1"/>
</dbReference>
<dbReference type="PROSITE" id="PS01080">
    <property type="entry name" value="BH1"/>
    <property type="match status" value="1"/>
</dbReference>
<dbReference type="InterPro" id="IPR046371">
    <property type="entry name" value="Bcl-2_BH1-3"/>
</dbReference>
<keyword evidence="4" id="KW-1133">Transmembrane helix</keyword>
<dbReference type="PRINTS" id="PR01862">
    <property type="entry name" value="BCL2FAMILY"/>
</dbReference>
<evidence type="ECO:0000256" key="1">
    <source>
        <dbReference type="ARBA" id="ARBA00009458"/>
    </source>
</evidence>
<dbReference type="GO" id="GO:0051400">
    <property type="term" value="F:BH domain binding"/>
    <property type="evidence" value="ECO:0007669"/>
    <property type="project" value="TreeGrafter"/>
</dbReference>
<reference evidence="6" key="3">
    <citation type="submission" date="2025-09" db="UniProtKB">
        <authorList>
            <consortium name="Ensembl"/>
        </authorList>
    </citation>
    <scope>IDENTIFICATION</scope>
</reference>
<dbReference type="GeneTree" id="ENSGT01130000278332"/>
<sequence length="248" mass="28181">MANENPYDSRVIVENYIYDKLLKNGFVWEFQTENQSRNNVFEDPSPPNSPELFARRLQPPAAGEDNDPPFANRIPQPDPHARLHRVLRDAGNEIERMYQRDFAEMSGQLHITPSTAHGRFTAVIDELFSDGVNWGRIVAFLEFGGTMCVESVNREMTPQVNNIVHWMTEYLNGPLQNWIQENGGWKSRLIRPGNILPVFNCPILDAFVEIYGQKRGSLFHSWPFLKTVFSLAALGAAGVTIGAMFTQK</sequence>
<dbReference type="Ensembl" id="ENSELUT00000110673.1">
    <property type="protein sequence ID" value="ENSELUP00000093849.1"/>
    <property type="gene ID" value="ENSELUG00000017262.3"/>
</dbReference>
<dbReference type="InterPro" id="IPR036834">
    <property type="entry name" value="Bcl-2-like_sf"/>
</dbReference>
<dbReference type="InterPro" id="IPR002475">
    <property type="entry name" value="Bcl2-like"/>
</dbReference>